<keyword evidence="3" id="KW-0804">Transcription</keyword>
<evidence type="ECO:0000313" key="6">
    <source>
        <dbReference type="Proteomes" id="UP000198034"/>
    </source>
</evidence>
<dbReference type="PANTHER" id="PTHR40661:SF1">
    <property type="entry name" value="HTH CRO_C1-TYPE DOMAIN-CONTAINING PROTEIN"/>
    <property type="match status" value="1"/>
</dbReference>
<evidence type="ECO:0000256" key="3">
    <source>
        <dbReference type="ARBA" id="ARBA00023163"/>
    </source>
</evidence>
<proteinExistence type="predicted"/>
<organism evidence="5 6">
    <name type="scientific">Flavobacterium columnare</name>
    <dbReference type="NCBI Taxonomy" id="996"/>
    <lineage>
        <taxon>Bacteria</taxon>
        <taxon>Pseudomonadati</taxon>
        <taxon>Bacteroidota</taxon>
        <taxon>Flavobacteriia</taxon>
        <taxon>Flavobacteriales</taxon>
        <taxon>Flavobacteriaceae</taxon>
        <taxon>Flavobacterium</taxon>
    </lineage>
</organism>
<reference evidence="5 6" key="1">
    <citation type="journal article" date="2017" name="Infect. Genet. Evol.">
        <title>Comparative genome analysis of fish pathogen Flavobacterium columnare reveals extensive sequence diversity within the species.</title>
        <authorList>
            <person name="Kayansamruaj P."/>
            <person name="Dong H.T."/>
            <person name="Hirono I."/>
            <person name="Kondo H."/>
            <person name="Senapin S."/>
            <person name="Rodkhum C."/>
        </authorList>
    </citation>
    <scope>NUCLEOTIDE SEQUENCE [LARGE SCALE GENOMIC DNA]</scope>
    <source>
        <strain evidence="5 6">1214</strain>
    </source>
</reference>
<evidence type="ECO:0000313" key="5">
    <source>
        <dbReference type="EMBL" id="OWP76563.1"/>
    </source>
</evidence>
<dbReference type="AlphaFoldDB" id="A0A246G9W9"/>
<feature type="domain" description="Peptidase S24/S26A/S26B/S26C" evidence="4">
    <location>
        <begin position="163"/>
        <end position="255"/>
    </location>
</feature>
<dbReference type="Gene3D" id="2.10.109.10">
    <property type="entry name" value="Umud Fragment, subunit A"/>
    <property type="match status" value="1"/>
</dbReference>
<dbReference type="PANTHER" id="PTHR40661">
    <property type="match status" value="1"/>
</dbReference>
<dbReference type="CDD" id="cd06529">
    <property type="entry name" value="S24_LexA-like"/>
    <property type="match status" value="1"/>
</dbReference>
<keyword evidence="2" id="KW-0238">DNA-binding</keyword>
<evidence type="ECO:0000256" key="1">
    <source>
        <dbReference type="ARBA" id="ARBA00023015"/>
    </source>
</evidence>
<dbReference type="InterPro" id="IPR015927">
    <property type="entry name" value="Peptidase_S24_S26A/B/C"/>
</dbReference>
<dbReference type="InterPro" id="IPR036286">
    <property type="entry name" value="LexA/Signal_pep-like_sf"/>
</dbReference>
<dbReference type="InterPro" id="IPR039418">
    <property type="entry name" value="LexA-like"/>
</dbReference>
<accession>A0A246G9W9</accession>
<name>A0A246G9W9_9FLAO</name>
<dbReference type="SUPFAM" id="SSF51306">
    <property type="entry name" value="LexA/Signal peptidase"/>
    <property type="match status" value="1"/>
</dbReference>
<evidence type="ECO:0000256" key="2">
    <source>
        <dbReference type="ARBA" id="ARBA00023125"/>
    </source>
</evidence>
<keyword evidence="1" id="KW-0805">Transcription regulation</keyword>
<dbReference type="GO" id="GO:0003677">
    <property type="term" value="F:DNA binding"/>
    <property type="evidence" value="ECO:0007669"/>
    <property type="project" value="UniProtKB-KW"/>
</dbReference>
<evidence type="ECO:0000259" key="4">
    <source>
        <dbReference type="Pfam" id="PF00717"/>
    </source>
</evidence>
<gene>
    <name evidence="5" type="ORF">BWK62_09505</name>
</gene>
<protein>
    <recommendedName>
        <fullName evidence="4">Peptidase S24/S26A/S26B/S26C domain-containing protein</fullName>
    </recommendedName>
</protein>
<sequence length="263" mass="30456">MLSFCVIFIFTFVKQCDCFTLQIQTIIFATNKFITMNFATTKQRIIQYIEFKGINITTFLKETEIKRGFLDSDKLESSVSDAFITKIIETYPDIDVIWLLTGKGEMQKREFTTNSLEIVDKEFEEKDDQIDFIPLIPIDAMAGYGTGEVQISRKKLLKGYKIPEFKQRGVEYIIRVSGSSMYPKYSSGDLLGCKTVRDTSFFQWGKIYVLDTDQGPMVKRLFPVPDNDEYLECRSDNKDYPPFKIHKESIYNVAIVIGVLRME</sequence>
<comment type="caution">
    <text evidence="5">The sequence shown here is derived from an EMBL/GenBank/DDBJ whole genome shotgun (WGS) entry which is preliminary data.</text>
</comment>
<dbReference type="EMBL" id="MTCY01000025">
    <property type="protein sequence ID" value="OWP76563.1"/>
    <property type="molecule type" value="Genomic_DNA"/>
</dbReference>
<dbReference type="Pfam" id="PF00717">
    <property type="entry name" value="Peptidase_S24"/>
    <property type="match status" value="1"/>
</dbReference>
<dbReference type="Proteomes" id="UP000198034">
    <property type="component" value="Unassembled WGS sequence"/>
</dbReference>